<evidence type="ECO:0000313" key="1">
    <source>
        <dbReference type="EMBL" id="TWU41625.1"/>
    </source>
</evidence>
<dbReference type="RefSeq" id="WP_231617579.1">
    <property type="nucleotide sequence ID" value="NZ_SJPY01000004.1"/>
</dbReference>
<gene>
    <name evidence="1" type="ORF">Q31b_30790</name>
</gene>
<proteinExistence type="predicted"/>
<dbReference type="EMBL" id="SJPY01000004">
    <property type="protein sequence ID" value="TWU41625.1"/>
    <property type="molecule type" value="Genomic_DNA"/>
</dbReference>
<protein>
    <recommendedName>
        <fullName evidence="3">Chromo domain-containing protein</fullName>
    </recommendedName>
</protein>
<dbReference type="Proteomes" id="UP000315471">
    <property type="component" value="Unassembled WGS sequence"/>
</dbReference>
<accession>A0A5C6DYV9</accession>
<dbReference type="AlphaFoldDB" id="A0A5C6DYV9"/>
<dbReference type="InterPro" id="IPR007433">
    <property type="entry name" value="DUF481"/>
</dbReference>
<evidence type="ECO:0000313" key="2">
    <source>
        <dbReference type="Proteomes" id="UP000315471"/>
    </source>
</evidence>
<sequence length="425" mass="47216">MTNARQENRAIGIACLVWTVFLAVSSLSTSVSVAAQPPSEVDGNSIAEIPLWQQGVSTWNGSRYAEPTPIADSPIAQVSVEAPTSTAPYTVPFDPSMQAIGIGATNDSTRIARTGMPPELVGPSVNDFEMLGEPKAIYWDDSAPIGQGLAPPVVSNGASNGVPDLNMEDNESTFTPPRETDFESEPIVIETPPLQEEVLRWYQYPIRWMKGWDSNAEFGLDGSSGNAETLALQTGLELKRKTDLYTFSIDTDYRIATSRRVTTEDNGRFNIDYDRMFSESAWSLFGKYGMEWDAFKAFDLRLNLNGGIGYHWFRTDDTTLVTRFGAGASREIGAPIDEWTPEGVFGIEGERQITSRQKVKAKIDYFPSWEDFTDYRLVSDVSWEILLDGSDNLSLKLAATDRYDSTPQGAKRNDVYYSLLLLYKF</sequence>
<organism evidence="1 2">
    <name type="scientific">Novipirellula aureliae</name>
    <dbReference type="NCBI Taxonomy" id="2527966"/>
    <lineage>
        <taxon>Bacteria</taxon>
        <taxon>Pseudomonadati</taxon>
        <taxon>Planctomycetota</taxon>
        <taxon>Planctomycetia</taxon>
        <taxon>Pirellulales</taxon>
        <taxon>Pirellulaceae</taxon>
        <taxon>Novipirellula</taxon>
    </lineage>
</organism>
<evidence type="ECO:0008006" key="3">
    <source>
        <dbReference type="Google" id="ProtNLM"/>
    </source>
</evidence>
<name>A0A5C6DYV9_9BACT</name>
<reference evidence="1 2" key="1">
    <citation type="submission" date="2019-02" db="EMBL/GenBank/DDBJ databases">
        <title>Deep-cultivation of Planctomycetes and their phenomic and genomic characterization uncovers novel biology.</title>
        <authorList>
            <person name="Wiegand S."/>
            <person name="Jogler M."/>
            <person name="Boedeker C."/>
            <person name="Pinto D."/>
            <person name="Vollmers J."/>
            <person name="Rivas-Marin E."/>
            <person name="Kohn T."/>
            <person name="Peeters S.H."/>
            <person name="Heuer A."/>
            <person name="Rast P."/>
            <person name="Oberbeckmann S."/>
            <person name="Bunk B."/>
            <person name="Jeske O."/>
            <person name="Meyerdierks A."/>
            <person name="Storesund J.E."/>
            <person name="Kallscheuer N."/>
            <person name="Luecker S."/>
            <person name="Lage O.M."/>
            <person name="Pohl T."/>
            <person name="Merkel B.J."/>
            <person name="Hornburger P."/>
            <person name="Mueller R.-W."/>
            <person name="Bruemmer F."/>
            <person name="Labrenz M."/>
            <person name="Spormann A.M."/>
            <person name="Op Den Camp H."/>
            <person name="Overmann J."/>
            <person name="Amann R."/>
            <person name="Jetten M.S.M."/>
            <person name="Mascher T."/>
            <person name="Medema M.H."/>
            <person name="Devos D.P."/>
            <person name="Kaster A.-K."/>
            <person name="Ovreas L."/>
            <person name="Rohde M."/>
            <person name="Galperin M.Y."/>
            <person name="Jogler C."/>
        </authorList>
    </citation>
    <scope>NUCLEOTIDE SEQUENCE [LARGE SCALE GENOMIC DNA]</scope>
    <source>
        <strain evidence="1 2">Q31b</strain>
    </source>
</reference>
<dbReference type="Pfam" id="PF04338">
    <property type="entry name" value="DUF481"/>
    <property type="match status" value="1"/>
</dbReference>
<keyword evidence="2" id="KW-1185">Reference proteome</keyword>
<comment type="caution">
    <text evidence="1">The sequence shown here is derived from an EMBL/GenBank/DDBJ whole genome shotgun (WGS) entry which is preliminary data.</text>
</comment>